<accession>A0A135RZI3</accession>
<evidence type="ECO:0000313" key="3">
    <source>
        <dbReference type="EMBL" id="KXH28927.1"/>
    </source>
</evidence>
<comment type="caution">
    <text evidence="3">The sequence shown here is derived from an EMBL/GenBank/DDBJ whole genome shotgun (WGS) entry which is preliminary data.</text>
</comment>
<feature type="coiled-coil region" evidence="1">
    <location>
        <begin position="84"/>
        <end position="111"/>
    </location>
</feature>
<dbReference type="EMBL" id="JFBX01000761">
    <property type="protein sequence ID" value="KXH28927.1"/>
    <property type="molecule type" value="Genomic_DNA"/>
</dbReference>
<gene>
    <name evidence="3" type="ORF">CSIM01_03577</name>
</gene>
<reference evidence="3 4" key="1">
    <citation type="submission" date="2014-02" db="EMBL/GenBank/DDBJ databases">
        <title>The genome sequence of Colletotrichum simmondsii CBS122122.</title>
        <authorList>
            <person name="Baroncelli R."/>
            <person name="Thon M.R."/>
        </authorList>
    </citation>
    <scope>NUCLEOTIDE SEQUENCE [LARGE SCALE GENOMIC DNA]</scope>
    <source>
        <strain evidence="3 4">CBS122122</strain>
    </source>
</reference>
<dbReference type="Proteomes" id="UP000070328">
    <property type="component" value="Unassembled WGS sequence"/>
</dbReference>
<sequence length="297" mass="33646">MSQQDQATPSGRPNGLQYSFATNGSGHSFTWSPPVSESQKNLAHWQPPHAKRRRLNEVEVNLERHGVARIRLGEDATFDFTSYHEEAEKKISGLEAERDKLLQRLDEATASQEKALSDAMAKQDDIVAKTIAESLIDKQAAVEKFQQQLDKANKDHEKTKQEMETSMKQLQQKFGKANKDHEKTKQEMQAKLEELSSSADIIAAKSELNRAEIEATKLRRQIADDAEKIKVIEETLESSEKNHRFVSSTLEQREKQVEMLARKNGGLMKELREGQHKIASLGYEVARPSAALIKERN</sequence>
<dbReference type="OrthoDB" id="4832220at2759"/>
<evidence type="ECO:0000313" key="4">
    <source>
        <dbReference type="Proteomes" id="UP000070328"/>
    </source>
</evidence>
<dbReference type="AlphaFoldDB" id="A0A135RZI3"/>
<evidence type="ECO:0000256" key="1">
    <source>
        <dbReference type="SAM" id="Coils"/>
    </source>
</evidence>
<keyword evidence="1" id="KW-0175">Coiled coil</keyword>
<feature type="compositionally biased region" description="Polar residues" evidence="2">
    <location>
        <begin position="1"/>
        <end position="41"/>
    </location>
</feature>
<proteinExistence type="predicted"/>
<keyword evidence="4" id="KW-1185">Reference proteome</keyword>
<feature type="region of interest" description="Disordered" evidence="2">
    <location>
        <begin position="1"/>
        <end position="50"/>
    </location>
</feature>
<name>A0A135RZI3_9PEZI</name>
<organism evidence="3 4">
    <name type="scientific">Colletotrichum simmondsii</name>
    <dbReference type="NCBI Taxonomy" id="703756"/>
    <lineage>
        <taxon>Eukaryota</taxon>
        <taxon>Fungi</taxon>
        <taxon>Dikarya</taxon>
        <taxon>Ascomycota</taxon>
        <taxon>Pezizomycotina</taxon>
        <taxon>Sordariomycetes</taxon>
        <taxon>Hypocreomycetidae</taxon>
        <taxon>Glomerellales</taxon>
        <taxon>Glomerellaceae</taxon>
        <taxon>Colletotrichum</taxon>
        <taxon>Colletotrichum acutatum species complex</taxon>
    </lineage>
</organism>
<feature type="coiled-coil region" evidence="1">
    <location>
        <begin position="135"/>
        <end position="242"/>
    </location>
</feature>
<protein>
    <submittedName>
        <fullName evidence="3">Uncharacterized protein</fullName>
    </submittedName>
</protein>
<evidence type="ECO:0000256" key="2">
    <source>
        <dbReference type="SAM" id="MobiDB-lite"/>
    </source>
</evidence>